<comment type="caution">
    <text evidence="1">The sequence shown here is derived from an EMBL/GenBank/DDBJ whole genome shotgun (WGS) entry which is preliminary data.</text>
</comment>
<name>A0A4U5M1U8_STECR</name>
<protein>
    <submittedName>
        <fullName evidence="1">Uncharacterized protein</fullName>
    </submittedName>
</protein>
<dbReference type="EMBL" id="AZBU02000010">
    <property type="protein sequence ID" value="TKR62678.1"/>
    <property type="molecule type" value="Genomic_DNA"/>
</dbReference>
<dbReference type="Proteomes" id="UP000298663">
    <property type="component" value="Unassembled WGS sequence"/>
</dbReference>
<sequence length="79" mass="8643">MSRFPPLDSDPTPDVHAVRIDAPPQEVTLAEIRAEQLKVPDWKLIIDSLAANSQSTQNALTSSTVLFEFVRTPKTPTAA</sequence>
<proteinExistence type="predicted"/>
<evidence type="ECO:0000313" key="1">
    <source>
        <dbReference type="EMBL" id="TKR62678.1"/>
    </source>
</evidence>
<reference evidence="1 2" key="2">
    <citation type="journal article" date="2019" name="G3 (Bethesda)">
        <title>Hybrid Assembly of the Genome of the Entomopathogenic Nematode Steinernema carpocapsae Identifies the X-Chromosome.</title>
        <authorList>
            <person name="Serra L."/>
            <person name="Macchietto M."/>
            <person name="Macias-Munoz A."/>
            <person name="McGill C.J."/>
            <person name="Rodriguez I.M."/>
            <person name="Rodriguez B."/>
            <person name="Murad R."/>
            <person name="Mortazavi A."/>
        </authorList>
    </citation>
    <scope>NUCLEOTIDE SEQUENCE [LARGE SCALE GENOMIC DNA]</scope>
    <source>
        <strain evidence="1 2">ALL</strain>
    </source>
</reference>
<dbReference type="AlphaFoldDB" id="A0A4U5M1U8"/>
<evidence type="ECO:0000313" key="2">
    <source>
        <dbReference type="Proteomes" id="UP000298663"/>
    </source>
</evidence>
<accession>A0A4U5M1U8</accession>
<reference evidence="1 2" key="1">
    <citation type="journal article" date="2015" name="Genome Biol.">
        <title>Comparative genomics of Steinernema reveals deeply conserved gene regulatory networks.</title>
        <authorList>
            <person name="Dillman A.R."/>
            <person name="Macchietto M."/>
            <person name="Porter C.F."/>
            <person name="Rogers A."/>
            <person name="Williams B."/>
            <person name="Antoshechkin I."/>
            <person name="Lee M.M."/>
            <person name="Goodwin Z."/>
            <person name="Lu X."/>
            <person name="Lewis E.E."/>
            <person name="Goodrich-Blair H."/>
            <person name="Stock S.P."/>
            <person name="Adams B.J."/>
            <person name="Sternberg P.W."/>
            <person name="Mortazavi A."/>
        </authorList>
    </citation>
    <scope>NUCLEOTIDE SEQUENCE [LARGE SCALE GENOMIC DNA]</scope>
    <source>
        <strain evidence="1 2">ALL</strain>
    </source>
</reference>
<organism evidence="1 2">
    <name type="scientific">Steinernema carpocapsae</name>
    <name type="common">Entomopathogenic nematode</name>
    <dbReference type="NCBI Taxonomy" id="34508"/>
    <lineage>
        <taxon>Eukaryota</taxon>
        <taxon>Metazoa</taxon>
        <taxon>Ecdysozoa</taxon>
        <taxon>Nematoda</taxon>
        <taxon>Chromadorea</taxon>
        <taxon>Rhabditida</taxon>
        <taxon>Tylenchina</taxon>
        <taxon>Panagrolaimomorpha</taxon>
        <taxon>Strongyloidoidea</taxon>
        <taxon>Steinernematidae</taxon>
        <taxon>Steinernema</taxon>
    </lineage>
</organism>
<keyword evidence="2" id="KW-1185">Reference proteome</keyword>
<gene>
    <name evidence="1" type="ORF">L596_026602</name>
</gene>